<dbReference type="HOGENOM" id="CLU_2979837_0_0_1"/>
<dbReference type="InParanoid" id="K5V487"/>
<dbReference type="OrthoDB" id="9997102at2759"/>
<dbReference type="KEGG" id="pco:PHACADRAFT_255135"/>
<gene>
    <name evidence="1" type="ORF">PHACADRAFT_255135</name>
</gene>
<accession>K5V487</accession>
<dbReference type="Proteomes" id="UP000008370">
    <property type="component" value="Unassembled WGS sequence"/>
</dbReference>
<sequence>MPPWVEHGISSEDLIAKCREIYTEMHTFESRAEVHSSKAEQTSGWNGVSMKSLFSVSL</sequence>
<protein>
    <submittedName>
        <fullName evidence="1">Uncharacterized protein</fullName>
    </submittedName>
</protein>
<dbReference type="EMBL" id="JH930471">
    <property type="protein sequence ID" value="EKM57406.1"/>
    <property type="molecule type" value="Genomic_DNA"/>
</dbReference>
<name>K5V487_PHACS</name>
<evidence type="ECO:0000313" key="1">
    <source>
        <dbReference type="EMBL" id="EKM57406.1"/>
    </source>
</evidence>
<keyword evidence="2" id="KW-1185">Reference proteome</keyword>
<dbReference type="AlphaFoldDB" id="K5V487"/>
<dbReference type="GeneID" id="18916237"/>
<organism evidence="1 2">
    <name type="scientific">Phanerochaete carnosa (strain HHB-10118-sp)</name>
    <name type="common">White-rot fungus</name>
    <name type="synonym">Peniophora carnosa</name>
    <dbReference type="NCBI Taxonomy" id="650164"/>
    <lineage>
        <taxon>Eukaryota</taxon>
        <taxon>Fungi</taxon>
        <taxon>Dikarya</taxon>
        <taxon>Basidiomycota</taxon>
        <taxon>Agaricomycotina</taxon>
        <taxon>Agaricomycetes</taxon>
        <taxon>Polyporales</taxon>
        <taxon>Phanerochaetaceae</taxon>
        <taxon>Phanerochaete</taxon>
    </lineage>
</organism>
<reference evidence="1 2" key="1">
    <citation type="journal article" date="2012" name="BMC Genomics">
        <title>Comparative genomics of the white-rot fungi, Phanerochaete carnosa and P. chrysosporium, to elucidate the genetic basis of the distinct wood types they colonize.</title>
        <authorList>
            <person name="Suzuki H."/>
            <person name="MacDonald J."/>
            <person name="Syed K."/>
            <person name="Salamov A."/>
            <person name="Hori C."/>
            <person name="Aerts A."/>
            <person name="Henrissat B."/>
            <person name="Wiebenga A."/>
            <person name="vanKuyk P.A."/>
            <person name="Barry K."/>
            <person name="Lindquist E."/>
            <person name="LaButti K."/>
            <person name="Lapidus A."/>
            <person name="Lucas S."/>
            <person name="Coutinho P."/>
            <person name="Gong Y."/>
            <person name="Samejima M."/>
            <person name="Mahadevan R."/>
            <person name="Abou-Zaid M."/>
            <person name="de Vries R.P."/>
            <person name="Igarashi K."/>
            <person name="Yadav J.S."/>
            <person name="Grigoriev I.V."/>
            <person name="Master E.R."/>
        </authorList>
    </citation>
    <scope>NUCLEOTIDE SEQUENCE [LARGE SCALE GENOMIC DNA]</scope>
    <source>
        <strain evidence="1 2">HHB-10118-sp</strain>
    </source>
</reference>
<proteinExistence type="predicted"/>
<dbReference type="RefSeq" id="XP_007395213.1">
    <property type="nucleotide sequence ID" value="XM_007395151.1"/>
</dbReference>
<evidence type="ECO:0000313" key="2">
    <source>
        <dbReference type="Proteomes" id="UP000008370"/>
    </source>
</evidence>